<dbReference type="AlphaFoldDB" id="F0Y6H2"/>
<evidence type="ECO:0000313" key="7">
    <source>
        <dbReference type="Proteomes" id="UP000002729"/>
    </source>
</evidence>
<dbReference type="Pfam" id="PF11976">
    <property type="entry name" value="Rad60-SLD"/>
    <property type="match status" value="1"/>
</dbReference>
<dbReference type="GeneID" id="20224395"/>
<dbReference type="SUPFAM" id="SSF54236">
    <property type="entry name" value="Ubiquitin-like"/>
    <property type="match status" value="1"/>
</dbReference>
<dbReference type="Gene3D" id="3.40.50.620">
    <property type="entry name" value="HUPs"/>
    <property type="match status" value="1"/>
</dbReference>
<dbReference type="InParanoid" id="F0Y6H2"/>
<evidence type="ECO:0000259" key="4">
    <source>
        <dbReference type="Pfam" id="PF01467"/>
    </source>
</evidence>
<dbReference type="OrthoDB" id="3558741at2759"/>
<reference evidence="6 7" key="1">
    <citation type="journal article" date="2011" name="Proc. Natl. Acad. Sci. U.S.A.">
        <title>Niche of harmful alga Aureococcus anophagefferens revealed through ecogenomics.</title>
        <authorList>
            <person name="Gobler C.J."/>
            <person name="Berry D.L."/>
            <person name="Dyhrman S.T."/>
            <person name="Wilhelm S.W."/>
            <person name="Salamov A."/>
            <person name="Lobanov A.V."/>
            <person name="Zhang Y."/>
            <person name="Collier J.L."/>
            <person name="Wurch L.L."/>
            <person name="Kustka A.B."/>
            <person name="Dill B.D."/>
            <person name="Shah M."/>
            <person name="VerBerkmoes N.C."/>
            <person name="Kuo A."/>
            <person name="Terry A."/>
            <person name="Pangilinan J."/>
            <person name="Lindquist E.A."/>
            <person name="Lucas S."/>
            <person name="Paulsen I.T."/>
            <person name="Hattenrath-Lehmann T.K."/>
            <person name="Talmage S.C."/>
            <person name="Walker E.A."/>
            <person name="Koch F."/>
            <person name="Burson A.M."/>
            <person name="Marcoval M.A."/>
            <person name="Tang Y.Z."/>
            <person name="Lecleir G.R."/>
            <person name="Coyne K.J."/>
            <person name="Berg G.M."/>
            <person name="Bertrand E.M."/>
            <person name="Saito M.A."/>
            <person name="Gladyshev V.N."/>
            <person name="Grigoriev I.V."/>
        </authorList>
    </citation>
    <scope>NUCLEOTIDE SEQUENCE [LARGE SCALE GENOMIC DNA]</scope>
    <source>
        <strain evidence="7">CCMP 1984</strain>
    </source>
</reference>
<feature type="domain" description="Rad60/SUMO-like" evidence="5">
    <location>
        <begin position="19"/>
        <end position="57"/>
    </location>
</feature>
<dbReference type="EMBL" id="GL833126">
    <property type="protein sequence ID" value="EGB09202.1"/>
    <property type="molecule type" value="Genomic_DNA"/>
</dbReference>
<dbReference type="Proteomes" id="UP000002729">
    <property type="component" value="Unassembled WGS sequence"/>
</dbReference>
<dbReference type="Pfam" id="PF01467">
    <property type="entry name" value="CTP_transf_like"/>
    <property type="match status" value="1"/>
</dbReference>
<evidence type="ECO:0000256" key="3">
    <source>
        <dbReference type="SAM" id="Phobius"/>
    </source>
</evidence>
<dbReference type="KEGG" id="aaf:AURANDRAFT_63561"/>
<evidence type="ECO:0000256" key="1">
    <source>
        <dbReference type="ARBA" id="ARBA00022679"/>
    </source>
</evidence>
<keyword evidence="3" id="KW-0472">Membrane</keyword>
<dbReference type="Gene3D" id="3.10.20.90">
    <property type="entry name" value="Phosphatidylinositol 3-kinase Catalytic Subunit, Chain A, domain 1"/>
    <property type="match status" value="1"/>
</dbReference>
<proteinExistence type="predicted"/>
<name>F0Y6H2_AURAN</name>
<evidence type="ECO:0000313" key="6">
    <source>
        <dbReference type="EMBL" id="EGB09202.1"/>
    </source>
</evidence>
<dbReference type="GO" id="GO:0016779">
    <property type="term" value="F:nucleotidyltransferase activity"/>
    <property type="evidence" value="ECO:0007669"/>
    <property type="project" value="UniProtKB-KW"/>
</dbReference>
<evidence type="ECO:0000256" key="2">
    <source>
        <dbReference type="ARBA" id="ARBA00022695"/>
    </source>
</evidence>
<keyword evidence="3" id="KW-0812">Transmembrane</keyword>
<dbReference type="InterPro" id="IPR014729">
    <property type="entry name" value="Rossmann-like_a/b/a_fold"/>
</dbReference>
<protein>
    <submittedName>
        <fullName evidence="6">Uncharacterized protein</fullName>
    </submittedName>
</protein>
<keyword evidence="3" id="KW-1133">Transmembrane helix</keyword>
<dbReference type="SUPFAM" id="SSF52374">
    <property type="entry name" value="Nucleotidylyl transferase"/>
    <property type="match status" value="1"/>
</dbReference>
<organism evidence="7">
    <name type="scientific">Aureococcus anophagefferens</name>
    <name type="common">Harmful bloom alga</name>
    <dbReference type="NCBI Taxonomy" id="44056"/>
    <lineage>
        <taxon>Eukaryota</taxon>
        <taxon>Sar</taxon>
        <taxon>Stramenopiles</taxon>
        <taxon>Ochrophyta</taxon>
        <taxon>Pelagophyceae</taxon>
        <taxon>Pelagomonadales</taxon>
        <taxon>Pelagomonadaceae</taxon>
        <taxon>Aureococcus</taxon>
    </lineage>
</organism>
<gene>
    <name evidence="6" type="ORF">AURANDRAFT_63561</name>
</gene>
<dbReference type="PANTHER" id="PTHR21342">
    <property type="entry name" value="PHOSPHOPANTETHEINE ADENYLYLTRANSFERASE"/>
    <property type="match status" value="1"/>
</dbReference>
<dbReference type="RefSeq" id="XP_009036311.1">
    <property type="nucleotide sequence ID" value="XM_009038063.1"/>
</dbReference>
<dbReference type="eggNOG" id="ENOG502S8V2">
    <property type="taxonomic scope" value="Eukaryota"/>
</dbReference>
<keyword evidence="2" id="KW-0548">Nucleotidyltransferase</keyword>
<sequence>MADEEDKKPSKEAGGENSLNIRIRDQTGEETFFKVKKTTKLDKVFNAYSQRKGVNATADTAFELVVLGVLCVLLLLLIFVLYRIDAAVVWNAADMLKAPAAGGPPVLYAGSWNPPHCGHVALLRCMAAQHAKIYACVGHNAAKRYAVPAARRAELVRAAVDADDALRGRVEVVVEAGYVWRAAARRGCRVLYRGVRSWRDDGPAEHVLHALNVLGPLFLGPLRAPPETRYIVADEKLHKVSSTAVRDAVAAGASLDGLVPAAIATDVRTLYSPKVKGG</sequence>
<dbReference type="PANTHER" id="PTHR21342:SF1">
    <property type="entry name" value="PHOSPHOPANTETHEINE ADENYLYLTRANSFERASE"/>
    <property type="match status" value="1"/>
</dbReference>
<dbReference type="InterPro" id="IPR022617">
    <property type="entry name" value="Rad60/SUMO-like_dom"/>
</dbReference>
<keyword evidence="7" id="KW-1185">Reference proteome</keyword>
<feature type="transmembrane region" description="Helical" evidence="3">
    <location>
        <begin position="61"/>
        <end position="82"/>
    </location>
</feature>
<dbReference type="InterPro" id="IPR029071">
    <property type="entry name" value="Ubiquitin-like_domsf"/>
</dbReference>
<keyword evidence="1" id="KW-0808">Transferase</keyword>
<feature type="domain" description="Cytidyltransferase-like" evidence="4">
    <location>
        <begin position="107"/>
        <end position="247"/>
    </location>
</feature>
<dbReference type="InterPro" id="IPR004821">
    <property type="entry name" value="Cyt_trans-like"/>
</dbReference>
<accession>F0Y6H2</accession>
<evidence type="ECO:0000259" key="5">
    <source>
        <dbReference type="Pfam" id="PF11976"/>
    </source>
</evidence>